<sequence>MKCLSVHQPWADLEVDGIRSLEIRCWPTNYLGPLLIHAGLKVEKKECERFGRNPGVTGVIIGVVSLTNGTKRVSTREWEELRSLHLESGPRCYGNKTFAWTFESAQRFLEPILFRGVLGLFDVPDALIPKPKFCIVRGGKVVESFLPGRYAGCRTHKIFGRLDCASGKRLMKKENRVFFFTWDDAIIMGYRPCKKCKPMPNDAYPK</sequence>
<dbReference type="Proteomes" id="UP000178880">
    <property type="component" value="Unassembled WGS sequence"/>
</dbReference>
<evidence type="ECO:0000259" key="2">
    <source>
        <dbReference type="Pfam" id="PF02805"/>
    </source>
</evidence>
<dbReference type="EMBL" id="MHLA01000014">
    <property type="protein sequence ID" value="OGY99565.1"/>
    <property type="molecule type" value="Genomic_DNA"/>
</dbReference>
<proteinExistence type="predicted"/>
<accession>A0A1G2CDW0</accession>
<dbReference type="InterPro" id="IPR035451">
    <property type="entry name" value="Ada-like_dom_sf"/>
</dbReference>
<dbReference type="SUPFAM" id="SSF57884">
    <property type="entry name" value="Ada DNA repair protein, N-terminal domain (N-Ada 10)"/>
    <property type="match status" value="1"/>
</dbReference>
<dbReference type="GO" id="GO:0006281">
    <property type="term" value="P:DNA repair"/>
    <property type="evidence" value="ECO:0007669"/>
    <property type="project" value="InterPro"/>
</dbReference>
<comment type="caution">
    <text evidence="3">The sequence shown here is derived from an EMBL/GenBank/DDBJ whole genome shotgun (WGS) entry which is preliminary data.</text>
</comment>
<dbReference type="InterPro" id="IPR004026">
    <property type="entry name" value="Ada_DNA_repair_Zn-bd"/>
</dbReference>
<feature type="domain" description="Ada DNA repair metal-binding" evidence="2">
    <location>
        <begin position="150"/>
        <end position="198"/>
    </location>
</feature>
<dbReference type="GO" id="GO:0006355">
    <property type="term" value="P:regulation of DNA-templated transcription"/>
    <property type="evidence" value="ECO:0007669"/>
    <property type="project" value="InterPro"/>
</dbReference>
<dbReference type="Gene3D" id="2.30.130.30">
    <property type="entry name" value="Hypothetical protein"/>
    <property type="match status" value="1"/>
</dbReference>
<keyword evidence="1" id="KW-0010">Activator</keyword>
<dbReference type="Gene3D" id="3.40.10.10">
    <property type="entry name" value="DNA Methylphosphotriester Repair Domain"/>
    <property type="match status" value="1"/>
</dbReference>
<gene>
    <name evidence="3" type="ORF">A2945_02885</name>
</gene>
<organism evidence="3 4">
    <name type="scientific">Candidatus Liptonbacteria bacterium RIFCSPLOWO2_01_FULL_52_25</name>
    <dbReference type="NCBI Taxonomy" id="1798650"/>
    <lineage>
        <taxon>Bacteria</taxon>
        <taxon>Candidatus Liptoniibacteriota</taxon>
    </lineage>
</organism>
<evidence type="ECO:0000313" key="3">
    <source>
        <dbReference type="EMBL" id="OGY99565.1"/>
    </source>
</evidence>
<dbReference type="GO" id="GO:0008168">
    <property type="term" value="F:methyltransferase activity"/>
    <property type="evidence" value="ECO:0007669"/>
    <property type="project" value="InterPro"/>
</dbReference>
<reference evidence="3 4" key="1">
    <citation type="journal article" date="2016" name="Nat. Commun.">
        <title>Thousands of microbial genomes shed light on interconnected biogeochemical processes in an aquifer system.</title>
        <authorList>
            <person name="Anantharaman K."/>
            <person name="Brown C.T."/>
            <person name="Hug L.A."/>
            <person name="Sharon I."/>
            <person name="Castelle C.J."/>
            <person name="Probst A.J."/>
            <person name="Thomas B.C."/>
            <person name="Singh A."/>
            <person name="Wilkins M.J."/>
            <person name="Karaoz U."/>
            <person name="Brodie E.L."/>
            <person name="Williams K.H."/>
            <person name="Hubbard S.S."/>
            <person name="Banfield J.F."/>
        </authorList>
    </citation>
    <scope>NUCLEOTIDE SEQUENCE [LARGE SCALE GENOMIC DNA]</scope>
</reference>
<dbReference type="Pfam" id="PF02805">
    <property type="entry name" value="Ada_Zn_binding"/>
    <property type="match status" value="1"/>
</dbReference>
<dbReference type="GO" id="GO:0008270">
    <property type="term" value="F:zinc ion binding"/>
    <property type="evidence" value="ECO:0007669"/>
    <property type="project" value="InterPro"/>
</dbReference>
<dbReference type="STRING" id="1798650.A2945_02885"/>
<dbReference type="AlphaFoldDB" id="A0A1G2CDW0"/>
<name>A0A1G2CDW0_9BACT</name>
<dbReference type="GO" id="GO:0003677">
    <property type="term" value="F:DNA binding"/>
    <property type="evidence" value="ECO:0007669"/>
    <property type="project" value="InterPro"/>
</dbReference>
<evidence type="ECO:0000256" key="1">
    <source>
        <dbReference type="ARBA" id="ARBA00023159"/>
    </source>
</evidence>
<protein>
    <recommendedName>
        <fullName evidence="2">Ada DNA repair metal-binding domain-containing protein</fullName>
    </recommendedName>
</protein>
<dbReference type="SUPFAM" id="SSF88697">
    <property type="entry name" value="PUA domain-like"/>
    <property type="match status" value="1"/>
</dbReference>
<evidence type="ECO:0000313" key="4">
    <source>
        <dbReference type="Proteomes" id="UP000178880"/>
    </source>
</evidence>
<dbReference type="InterPro" id="IPR015947">
    <property type="entry name" value="PUA-like_sf"/>
</dbReference>